<keyword evidence="3" id="KW-1185">Reference proteome</keyword>
<dbReference type="OrthoDB" id="3017409at2759"/>
<feature type="region of interest" description="Disordered" evidence="1">
    <location>
        <begin position="1"/>
        <end position="20"/>
    </location>
</feature>
<evidence type="ECO:0000313" key="2">
    <source>
        <dbReference type="EMBL" id="PPQ80436.1"/>
    </source>
</evidence>
<protein>
    <submittedName>
        <fullName evidence="2">Uncharacterized protein</fullName>
    </submittedName>
</protein>
<name>A0A409WPK8_9AGAR</name>
<accession>A0A409WPK8</accession>
<dbReference type="InParanoid" id="A0A409WPK8"/>
<organism evidence="2 3">
    <name type="scientific">Panaeolus cyanescens</name>
    <dbReference type="NCBI Taxonomy" id="181874"/>
    <lineage>
        <taxon>Eukaryota</taxon>
        <taxon>Fungi</taxon>
        <taxon>Dikarya</taxon>
        <taxon>Basidiomycota</taxon>
        <taxon>Agaricomycotina</taxon>
        <taxon>Agaricomycetes</taxon>
        <taxon>Agaricomycetidae</taxon>
        <taxon>Agaricales</taxon>
        <taxon>Agaricineae</taxon>
        <taxon>Galeropsidaceae</taxon>
        <taxon>Panaeolus</taxon>
    </lineage>
</organism>
<sequence length="72" mass="8071">MDPPLHPPIRIQPQSVSPLTARDAQKQIETFLEDFRSRSTSSQGGNTAATVQLQKLAAALKEERKRKKDKTK</sequence>
<reference evidence="2 3" key="1">
    <citation type="journal article" date="2018" name="Evol. Lett.">
        <title>Horizontal gene cluster transfer increased hallucinogenic mushroom diversity.</title>
        <authorList>
            <person name="Reynolds H.T."/>
            <person name="Vijayakumar V."/>
            <person name="Gluck-Thaler E."/>
            <person name="Korotkin H.B."/>
            <person name="Matheny P.B."/>
            <person name="Slot J.C."/>
        </authorList>
    </citation>
    <scope>NUCLEOTIDE SEQUENCE [LARGE SCALE GENOMIC DNA]</scope>
    <source>
        <strain evidence="2 3">2629</strain>
    </source>
</reference>
<dbReference type="EMBL" id="NHTK01005362">
    <property type="protein sequence ID" value="PPQ80436.1"/>
    <property type="molecule type" value="Genomic_DNA"/>
</dbReference>
<dbReference type="Proteomes" id="UP000284842">
    <property type="component" value="Unassembled WGS sequence"/>
</dbReference>
<evidence type="ECO:0000256" key="1">
    <source>
        <dbReference type="SAM" id="MobiDB-lite"/>
    </source>
</evidence>
<comment type="caution">
    <text evidence="2">The sequence shown here is derived from an EMBL/GenBank/DDBJ whole genome shotgun (WGS) entry which is preliminary data.</text>
</comment>
<proteinExistence type="predicted"/>
<dbReference type="AlphaFoldDB" id="A0A409WPK8"/>
<gene>
    <name evidence="2" type="ORF">CVT24_001020</name>
</gene>
<evidence type="ECO:0000313" key="3">
    <source>
        <dbReference type="Proteomes" id="UP000284842"/>
    </source>
</evidence>